<dbReference type="RefSeq" id="WP_186868248.1">
    <property type="nucleotide sequence ID" value="NZ_JACOOL010000001.1"/>
</dbReference>
<name>A0A923L310_9BACI</name>
<organism evidence="5 6">
    <name type="scientific">Ornithinibacillus hominis</name>
    <dbReference type="NCBI Taxonomy" id="2763055"/>
    <lineage>
        <taxon>Bacteria</taxon>
        <taxon>Bacillati</taxon>
        <taxon>Bacillota</taxon>
        <taxon>Bacilli</taxon>
        <taxon>Bacillales</taxon>
        <taxon>Bacillaceae</taxon>
        <taxon>Ornithinibacillus</taxon>
    </lineage>
</organism>
<sequence length="252" mass="27545">MKTIVATIAAGLMFASPLSTSALEYEVVEGDTLWGIANEYETTVESLYELNELDSDIIYPKQQIAIYKKYLVEKGDTLFGISEENSVSVEELKEWNKLTSDLILVGQELIIKQAEEEEDEKAEEKEVAAANSIQPTEVKSSTASEEESNTNDDQPEGKTLSVVATAYTAECDGCTGITYTGINLNEDRNAKVIAVDPDVIPLGSKVYVEGYGYAIAGDIGSAIKGNRIDIHLPTKEEAFDWGVREVNVTIVE</sequence>
<keyword evidence="1 3" id="KW-0732">Signal</keyword>
<dbReference type="SUPFAM" id="SSF50685">
    <property type="entry name" value="Barwin-like endoglucanases"/>
    <property type="match status" value="1"/>
</dbReference>
<dbReference type="GO" id="GO:0019867">
    <property type="term" value="C:outer membrane"/>
    <property type="evidence" value="ECO:0007669"/>
    <property type="project" value="InterPro"/>
</dbReference>
<keyword evidence="6" id="KW-1185">Reference proteome</keyword>
<evidence type="ECO:0000313" key="5">
    <source>
        <dbReference type="EMBL" id="MBC5635547.1"/>
    </source>
</evidence>
<feature type="signal peptide" evidence="3">
    <location>
        <begin position="1"/>
        <end position="21"/>
    </location>
</feature>
<protein>
    <submittedName>
        <fullName evidence="5">LysM peptidoglycan-binding domain-containing protein</fullName>
    </submittedName>
</protein>
<dbReference type="GO" id="GO:0004553">
    <property type="term" value="F:hydrolase activity, hydrolyzing O-glycosyl compounds"/>
    <property type="evidence" value="ECO:0007669"/>
    <property type="project" value="InterPro"/>
</dbReference>
<dbReference type="InterPro" id="IPR010611">
    <property type="entry name" value="3D_dom"/>
</dbReference>
<dbReference type="InterPro" id="IPR018392">
    <property type="entry name" value="LysM"/>
</dbReference>
<evidence type="ECO:0000313" key="6">
    <source>
        <dbReference type="Proteomes" id="UP000637359"/>
    </source>
</evidence>
<gene>
    <name evidence="5" type="ORF">H8S33_01790</name>
</gene>
<dbReference type="SUPFAM" id="SSF54106">
    <property type="entry name" value="LysM domain"/>
    <property type="match status" value="2"/>
</dbReference>
<evidence type="ECO:0000256" key="2">
    <source>
        <dbReference type="SAM" id="MobiDB-lite"/>
    </source>
</evidence>
<evidence type="ECO:0000256" key="1">
    <source>
        <dbReference type="ARBA" id="ARBA00022729"/>
    </source>
</evidence>
<dbReference type="GO" id="GO:0009254">
    <property type="term" value="P:peptidoglycan turnover"/>
    <property type="evidence" value="ECO:0007669"/>
    <property type="project" value="InterPro"/>
</dbReference>
<evidence type="ECO:0000259" key="4">
    <source>
        <dbReference type="PROSITE" id="PS51782"/>
    </source>
</evidence>
<dbReference type="PANTHER" id="PTHR39160">
    <property type="entry name" value="CELL WALL-BINDING PROTEIN YOCH"/>
    <property type="match status" value="1"/>
</dbReference>
<dbReference type="PANTHER" id="PTHR39160:SF6">
    <property type="entry name" value="CELL WALL-BINDING PROTEIN YOCH"/>
    <property type="match status" value="1"/>
</dbReference>
<dbReference type="Pfam" id="PF01476">
    <property type="entry name" value="LysM"/>
    <property type="match status" value="2"/>
</dbReference>
<dbReference type="PROSITE" id="PS51782">
    <property type="entry name" value="LYSM"/>
    <property type="match status" value="2"/>
</dbReference>
<feature type="domain" description="LysM" evidence="4">
    <location>
        <begin position="68"/>
        <end position="111"/>
    </location>
</feature>
<dbReference type="CDD" id="cd22786">
    <property type="entry name" value="DPBB_YuiC-like"/>
    <property type="match status" value="1"/>
</dbReference>
<feature type="compositionally biased region" description="Acidic residues" evidence="2">
    <location>
        <begin position="144"/>
        <end position="154"/>
    </location>
</feature>
<proteinExistence type="predicted"/>
<comment type="caution">
    <text evidence="5">The sequence shown here is derived from an EMBL/GenBank/DDBJ whole genome shotgun (WGS) entry which is preliminary data.</text>
</comment>
<accession>A0A923L310</accession>
<reference evidence="5" key="1">
    <citation type="submission" date="2020-08" db="EMBL/GenBank/DDBJ databases">
        <title>Genome public.</title>
        <authorList>
            <person name="Liu C."/>
            <person name="Sun Q."/>
        </authorList>
    </citation>
    <scope>NUCLEOTIDE SEQUENCE</scope>
    <source>
        <strain evidence="5">BX22</strain>
    </source>
</reference>
<dbReference type="EMBL" id="JACOOL010000001">
    <property type="protein sequence ID" value="MBC5635547.1"/>
    <property type="molecule type" value="Genomic_DNA"/>
</dbReference>
<dbReference type="Proteomes" id="UP000637359">
    <property type="component" value="Unassembled WGS sequence"/>
</dbReference>
<dbReference type="Gene3D" id="3.10.350.10">
    <property type="entry name" value="LysM domain"/>
    <property type="match status" value="2"/>
</dbReference>
<feature type="domain" description="LysM" evidence="4">
    <location>
        <begin position="23"/>
        <end position="66"/>
    </location>
</feature>
<feature type="chain" id="PRO_5039196901" evidence="3">
    <location>
        <begin position="22"/>
        <end position="252"/>
    </location>
</feature>
<evidence type="ECO:0000256" key="3">
    <source>
        <dbReference type="SAM" id="SignalP"/>
    </source>
</evidence>
<dbReference type="InterPro" id="IPR036908">
    <property type="entry name" value="RlpA-like_sf"/>
</dbReference>
<dbReference type="InterPro" id="IPR051933">
    <property type="entry name" value="Resuscitation_pf_RpfB"/>
</dbReference>
<dbReference type="Pfam" id="PF06725">
    <property type="entry name" value="3D"/>
    <property type="match status" value="1"/>
</dbReference>
<dbReference type="CDD" id="cd00118">
    <property type="entry name" value="LysM"/>
    <property type="match status" value="2"/>
</dbReference>
<dbReference type="InterPro" id="IPR036779">
    <property type="entry name" value="LysM_dom_sf"/>
</dbReference>
<dbReference type="AlphaFoldDB" id="A0A923L310"/>
<dbReference type="Gene3D" id="2.40.40.10">
    <property type="entry name" value="RlpA-like domain"/>
    <property type="match status" value="1"/>
</dbReference>
<dbReference type="SMART" id="SM00257">
    <property type="entry name" value="LysM"/>
    <property type="match status" value="2"/>
</dbReference>
<feature type="region of interest" description="Disordered" evidence="2">
    <location>
        <begin position="116"/>
        <end position="158"/>
    </location>
</feature>